<dbReference type="InterPro" id="IPR036086">
    <property type="entry name" value="ParB/Sulfiredoxin_sf"/>
</dbReference>
<evidence type="ECO:0000313" key="2">
    <source>
        <dbReference type="EMBL" id="KAB2932242.1"/>
    </source>
</evidence>
<dbReference type="PANTHER" id="PTHR33375:SF1">
    <property type="entry name" value="CHROMOSOME-PARTITIONING PROTEIN PARB-RELATED"/>
    <property type="match status" value="1"/>
</dbReference>
<dbReference type="EMBL" id="WBUI01000010">
    <property type="protein sequence ID" value="KAB2932242.1"/>
    <property type="molecule type" value="Genomic_DNA"/>
</dbReference>
<dbReference type="GO" id="GO:0007059">
    <property type="term" value="P:chromosome segregation"/>
    <property type="evidence" value="ECO:0007669"/>
    <property type="project" value="TreeGrafter"/>
</dbReference>
<protein>
    <submittedName>
        <fullName evidence="2">Chromosome partitioning protein ParB</fullName>
    </submittedName>
</protein>
<dbReference type="GO" id="GO:0045881">
    <property type="term" value="P:positive regulation of sporulation resulting in formation of a cellular spore"/>
    <property type="evidence" value="ECO:0007669"/>
    <property type="project" value="TreeGrafter"/>
</dbReference>
<dbReference type="InterPro" id="IPR050336">
    <property type="entry name" value="Chromosome_partition/occlusion"/>
</dbReference>
<dbReference type="InterPro" id="IPR003115">
    <property type="entry name" value="ParB_N"/>
</dbReference>
<dbReference type="AlphaFoldDB" id="A0A833LY95"/>
<dbReference type="SMART" id="SM00470">
    <property type="entry name" value="ParB"/>
    <property type="match status" value="1"/>
</dbReference>
<dbReference type="Pfam" id="PF02195">
    <property type="entry name" value="ParB_N"/>
    <property type="match status" value="1"/>
</dbReference>
<dbReference type="Gene3D" id="3.90.1530.10">
    <property type="entry name" value="Conserved hypothetical protein from pyrococcus furiosus pfu- 392566-001, ParB domain"/>
    <property type="match status" value="1"/>
</dbReference>
<name>A0A833LY95_9LEPT</name>
<dbReference type="Proteomes" id="UP000460298">
    <property type="component" value="Unassembled WGS sequence"/>
</dbReference>
<evidence type="ECO:0000259" key="1">
    <source>
        <dbReference type="SMART" id="SM00470"/>
    </source>
</evidence>
<proteinExistence type="predicted"/>
<dbReference type="PANTHER" id="PTHR33375">
    <property type="entry name" value="CHROMOSOME-PARTITIONING PROTEIN PARB-RELATED"/>
    <property type="match status" value="1"/>
</dbReference>
<dbReference type="SUPFAM" id="SSF110849">
    <property type="entry name" value="ParB/Sulfiredoxin"/>
    <property type="match status" value="1"/>
</dbReference>
<sequence length="153" mass="18232">MRLFRSPLCRGKTGCLIGRVCILWCVHLRIRDIRIPRRIRKRKIQIDDLVESIAEFGLLQPIIVDTENTLIAGYRRLEAARALGWESIDVRVIDAPERKDRLLLEIEENSVRQDFDREELERARALLRRYERSGPVWRAWNWLLDVVDRLFKV</sequence>
<comment type="caution">
    <text evidence="2">The sequence shown here is derived from an EMBL/GenBank/DDBJ whole genome shotgun (WGS) entry which is preliminary data.</text>
</comment>
<dbReference type="CDD" id="cd16410">
    <property type="entry name" value="ParB_N_like"/>
    <property type="match status" value="1"/>
</dbReference>
<dbReference type="GO" id="GO:0005694">
    <property type="term" value="C:chromosome"/>
    <property type="evidence" value="ECO:0007669"/>
    <property type="project" value="TreeGrafter"/>
</dbReference>
<feature type="domain" description="ParB-like N-terminal" evidence="1">
    <location>
        <begin position="26"/>
        <end position="110"/>
    </location>
</feature>
<accession>A0A833LY95</accession>
<organism evidence="2 3">
    <name type="scientific">Leptonema illini</name>
    <dbReference type="NCBI Taxonomy" id="183"/>
    <lineage>
        <taxon>Bacteria</taxon>
        <taxon>Pseudomonadati</taxon>
        <taxon>Spirochaetota</taxon>
        <taxon>Spirochaetia</taxon>
        <taxon>Leptospirales</taxon>
        <taxon>Leptospiraceae</taxon>
        <taxon>Leptonema</taxon>
    </lineage>
</organism>
<gene>
    <name evidence="2" type="ORF">F9K24_11610</name>
</gene>
<reference evidence="2 3" key="1">
    <citation type="submission" date="2019-10" db="EMBL/GenBank/DDBJ databases">
        <title>Extracellular Electron Transfer in a Candidatus Methanoperedens spp. Enrichment Culture.</title>
        <authorList>
            <person name="Berger S."/>
            <person name="Rangel Shaw D."/>
            <person name="Berben T."/>
            <person name="In 'T Zandt M."/>
            <person name="Frank J."/>
            <person name="Reimann J."/>
            <person name="Jetten M.S.M."/>
            <person name="Welte C.U."/>
        </authorList>
    </citation>
    <scope>NUCLEOTIDE SEQUENCE [LARGE SCALE GENOMIC DNA]</scope>
    <source>
        <strain evidence="2">SB12</strain>
    </source>
</reference>
<evidence type="ECO:0000313" key="3">
    <source>
        <dbReference type="Proteomes" id="UP000460298"/>
    </source>
</evidence>